<dbReference type="GO" id="GO:0016887">
    <property type="term" value="F:ATP hydrolysis activity"/>
    <property type="evidence" value="ECO:0007669"/>
    <property type="project" value="InterPro"/>
</dbReference>
<dbReference type="InterPro" id="IPR038729">
    <property type="entry name" value="Rad50/SbcC_AAA"/>
</dbReference>
<evidence type="ECO:0000313" key="2">
    <source>
        <dbReference type="EMBL" id="ABC18509.1"/>
    </source>
</evidence>
<evidence type="ECO:0000259" key="1">
    <source>
        <dbReference type="Pfam" id="PF13476"/>
    </source>
</evidence>
<dbReference type="STRING" id="264732.Moth_0173"/>
<dbReference type="eggNOG" id="COG1196">
    <property type="taxonomic scope" value="Bacteria"/>
</dbReference>
<dbReference type="InterPro" id="IPR027417">
    <property type="entry name" value="P-loop_NTPase"/>
</dbReference>
<feature type="domain" description="Rad50/SbcC-type AAA" evidence="1">
    <location>
        <begin position="9"/>
        <end position="213"/>
    </location>
</feature>
<dbReference type="KEGG" id="mta:Moth_0173"/>
<dbReference type="Pfam" id="PF13476">
    <property type="entry name" value="AAA_23"/>
    <property type="match status" value="1"/>
</dbReference>
<proteinExistence type="predicted"/>
<dbReference type="HOGENOM" id="CLU_023104_0_0_9"/>
<protein>
    <recommendedName>
        <fullName evidence="1">Rad50/SbcC-type AAA domain-containing protein</fullName>
    </recommendedName>
</protein>
<accession>Q2RM30</accession>
<dbReference type="OrthoDB" id="9795626at2"/>
<dbReference type="PATRIC" id="fig|264732.11.peg.185"/>
<sequence length="729" mass="82806">MEETIRIKEITLEGFKCFFKKQSINCDADVIILTGNNGFGKTSFIEALELMATGKIEPRIGENSTKRPFENYINRNLLSGEAKARIEVKCQDGRVFQATLLPERLDEESTLFPLNGFSTSFVRSSCFFYQDGVESTFGRSQEGIQGIADAFVGDFPNREILLDALVKAAAEVENIRSSFRANLGNEDILKNEAAEQARNLQAIIESNEYLKQLIPFPAKLVIASGKLSIRYKENIQKWVAALTGHEQGDQPVCKLLEEAIKAIESIRKQALADIPPQADINEGVARLKELLDNLPDFFPVTETSPKGNIALKELTEKEKALELELARIKTQMGLLLSEEQLPIPGTNISTWMGEIPLIASIDYMLKVKANSSEVVVDEIWSMLEKHGGDWSDKLKSKWLQYKQLRDEATAITQKIFEIRKEITGIKKKEVDFDNLLQALKLWSAIFGAPLEKVNLEDGTGYDLKKARMMLKEKFVNINAAETMTAWNKVLEYLHKWQQIEQKLETIKLNWTPAAREADKKLSDFISWATKRNLDKWIEEIKGNALRENYISKLNQALEYILFQFGMGKELAKNVHFKRSNGKLYIQRWSEDNIIRETNIFPTFSTAQINQLAIAYMLALNCGVKNHPLGFICLDDVSSAFDLNNLAADAHLIRMLAYGNNQRRQVFITSHHDIITSRLLPLLLPPSGFRLKVIEFTSFRPETGPELRFYECKQARSGYIALQNVFKVEA</sequence>
<dbReference type="GO" id="GO:0006302">
    <property type="term" value="P:double-strand break repair"/>
    <property type="evidence" value="ECO:0007669"/>
    <property type="project" value="InterPro"/>
</dbReference>
<organism evidence="2">
    <name type="scientific">Moorella thermoacetica (strain ATCC 39073 / JCM 9320)</name>
    <dbReference type="NCBI Taxonomy" id="264732"/>
    <lineage>
        <taxon>Bacteria</taxon>
        <taxon>Bacillati</taxon>
        <taxon>Bacillota</taxon>
        <taxon>Clostridia</taxon>
        <taxon>Neomoorellales</taxon>
        <taxon>Neomoorellaceae</taxon>
        <taxon>Neomoorella</taxon>
    </lineage>
</organism>
<reference evidence="2" key="1">
    <citation type="submission" date="2005-12" db="EMBL/GenBank/DDBJ databases">
        <title>Complete sequence of Moorella thermoacetica ATCC 39073.</title>
        <authorList>
            <consortium name="US DOE Joint Genome Institute"/>
            <person name="Copeland A."/>
            <person name="Lucas S."/>
            <person name="Lapidus A."/>
            <person name="Barry K."/>
            <person name="Detter J.C."/>
            <person name="Glavina T."/>
            <person name="Hammon N."/>
            <person name="Israni S."/>
            <person name="Pitluck S."/>
            <person name="Chertkov O."/>
            <person name="Saunders E.H."/>
            <person name="Brettin T."/>
            <person name="Bruce D."/>
            <person name="Han C."/>
            <person name="Tapia R."/>
            <person name="Gilna P."/>
            <person name="Schmutz J."/>
            <person name="Larimer F."/>
            <person name="Land M."/>
            <person name="Kyrpides N."/>
            <person name="Anderson I."/>
            <person name="Richardson P."/>
            <person name="Ragsdale S."/>
        </authorList>
    </citation>
    <scope>NUCLEOTIDE SEQUENCE</scope>
    <source>
        <strain evidence="2">ATCC 39073</strain>
    </source>
</reference>
<dbReference type="PANTHER" id="PTHR32182:SF22">
    <property type="entry name" value="ATP-DEPENDENT ENDONUCLEASE, OLD FAMILY-RELATED"/>
    <property type="match status" value="1"/>
</dbReference>
<gene>
    <name evidence="2" type="ordered locus">Moth_0173</name>
</gene>
<dbReference type="SUPFAM" id="SSF52540">
    <property type="entry name" value="P-loop containing nucleoside triphosphate hydrolases"/>
    <property type="match status" value="1"/>
</dbReference>
<dbReference type="EMBL" id="CP000232">
    <property type="protein sequence ID" value="ABC18509.1"/>
    <property type="molecule type" value="Genomic_DNA"/>
</dbReference>
<dbReference type="Gene3D" id="3.40.50.300">
    <property type="entry name" value="P-loop containing nucleotide triphosphate hydrolases"/>
    <property type="match status" value="2"/>
</dbReference>
<dbReference type="EnsemblBacteria" id="ABC18509">
    <property type="protein sequence ID" value="ABC18509"/>
    <property type="gene ID" value="Moth_0173"/>
</dbReference>
<dbReference type="GO" id="GO:0000731">
    <property type="term" value="P:DNA synthesis involved in DNA repair"/>
    <property type="evidence" value="ECO:0007669"/>
    <property type="project" value="TreeGrafter"/>
</dbReference>
<name>Q2RM30_MOOTA</name>
<dbReference type="AlphaFoldDB" id="Q2RM30"/>
<dbReference type="PANTHER" id="PTHR32182">
    <property type="entry name" value="DNA REPLICATION AND REPAIR PROTEIN RECF"/>
    <property type="match status" value="1"/>
</dbReference>